<dbReference type="GO" id="GO:0004176">
    <property type="term" value="F:ATP-dependent peptidase activity"/>
    <property type="evidence" value="ECO:0007669"/>
    <property type="project" value="UniProtKB-UniRule"/>
</dbReference>
<dbReference type="PROSITE" id="PS01046">
    <property type="entry name" value="LON_SER"/>
    <property type="match status" value="1"/>
</dbReference>
<dbReference type="GO" id="GO:0043565">
    <property type="term" value="F:sequence-specific DNA binding"/>
    <property type="evidence" value="ECO:0007669"/>
    <property type="project" value="UniProtKB-UniRule"/>
</dbReference>
<dbReference type="FunFam" id="3.40.50.300:FF:000021">
    <property type="entry name" value="Lon protease homolog"/>
    <property type="match status" value="1"/>
</dbReference>
<dbReference type="NCBIfam" id="TIGR00763">
    <property type="entry name" value="lon"/>
    <property type="match status" value="1"/>
</dbReference>
<keyword evidence="8 14" id="KW-0346">Stress response</keyword>
<dbReference type="SUPFAM" id="SSF54211">
    <property type="entry name" value="Ribosomal protein S5 domain 2-like"/>
    <property type="match status" value="1"/>
</dbReference>
<keyword evidence="2 14" id="KW-0963">Cytoplasm</keyword>
<evidence type="ECO:0000313" key="24">
    <source>
        <dbReference type="Proteomes" id="UP000068026"/>
    </source>
</evidence>
<evidence type="ECO:0000256" key="3">
    <source>
        <dbReference type="ARBA" id="ARBA00022670"/>
    </source>
</evidence>
<evidence type="ECO:0000256" key="12">
    <source>
        <dbReference type="ARBA" id="ARBA00071934"/>
    </source>
</evidence>
<comment type="catalytic activity">
    <reaction evidence="9 14 15 18">
        <text>Hydrolysis of proteins in presence of ATP.</text>
        <dbReference type="EC" id="3.4.21.53"/>
    </reaction>
</comment>
<evidence type="ECO:0000256" key="18">
    <source>
        <dbReference type="PROSITE-ProRule" id="PRU01122"/>
    </source>
</evidence>
<reference evidence="22 24" key="1">
    <citation type="journal article" date="2016" name="Genome Announc.">
        <title>Complete Genome Sequence of the Amino Acid-Fermenting Clostridium propionicum X2 (DSM 1682).</title>
        <authorList>
            <person name="Poehlein A."/>
            <person name="Schlien K."/>
            <person name="Chowdhury N.P."/>
            <person name="Gottschalk G."/>
            <person name="Buckel W."/>
            <person name="Daniel R."/>
        </authorList>
    </citation>
    <scope>NUCLEOTIDE SEQUENCE [LARGE SCALE GENOMIC DNA]</scope>
    <source>
        <strain evidence="22 24">X2</strain>
    </source>
</reference>
<dbReference type="PROSITE" id="PS51786">
    <property type="entry name" value="LON_PROTEOLYTIC"/>
    <property type="match status" value="1"/>
</dbReference>
<evidence type="ECO:0000259" key="20">
    <source>
        <dbReference type="PROSITE" id="PS51786"/>
    </source>
</evidence>
<comment type="function">
    <text evidence="10 14">ATP-dependent serine protease that mediates the selective degradation of mutant and abnormal proteins as well as certain short-lived regulatory proteins. Required for cellular homeostasis and for survival from DNA damage and developmental changes induced by stress. Degrades polypeptides processively to yield small peptide fragments that are 5 to 10 amino acids long. Binds to DNA in a double-stranded, site-specific manner.</text>
</comment>
<keyword evidence="24" id="KW-1185">Reference proteome</keyword>
<comment type="induction">
    <text evidence="14">By heat shock.</text>
</comment>
<dbReference type="InterPro" id="IPR046336">
    <property type="entry name" value="Lon_prtase_N_sf"/>
</dbReference>
<dbReference type="InterPro" id="IPR004815">
    <property type="entry name" value="Lon_bac/euk-typ"/>
</dbReference>
<keyword evidence="6 14" id="KW-0720">Serine protease</keyword>
<dbReference type="GO" id="GO:0005524">
    <property type="term" value="F:ATP binding"/>
    <property type="evidence" value="ECO:0007669"/>
    <property type="project" value="UniProtKB-UniRule"/>
</dbReference>
<feature type="domain" description="Lon proteolytic" evidence="20">
    <location>
        <begin position="593"/>
        <end position="774"/>
    </location>
</feature>
<dbReference type="SMART" id="SM00382">
    <property type="entry name" value="AAA"/>
    <property type="match status" value="1"/>
</dbReference>
<evidence type="ECO:0000256" key="9">
    <source>
        <dbReference type="ARBA" id="ARBA00050665"/>
    </source>
</evidence>
<dbReference type="InterPro" id="IPR003959">
    <property type="entry name" value="ATPase_AAA_core"/>
</dbReference>
<dbReference type="InterPro" id="IPR015947">
    <property type="entry name" value="PUA-like_sf"/>
</dbReference>
<keyword evidence="3 14" id="KW-0645">Protease</keyword>
<sequence>MEKKETIKIPIIALRGLTVFPHMAISFPVNRTRSLDSVAEAEKNGGQVFLATQINPQTPNPEQEDLYTIGTLCVIKQVLKLPGNMTHVIVEGKERGRLESIWTKTSSDYAEITLLEQDLPEEPDDYLKAYMRVAIQNYEEYTKYVPNSTATDLLSSVEAASKPGKLADLIAAGLEISYERKQRILEMLNPMERLEAVLEIMQNEKDILTIKKEIESKTKTRIEQNQREYYLREEMKVIQEELGDKDGIGADAEKYRKQLEKKNPPEIVRTAIEKEITRMLRIPVTSPESNVSRNYIETLLSLPWIETTQESFDLAEAEQILNEDHYGLEKVKERILEYLAVRKNVPEERPTILCLVGPPGIGKTSIARSVARALDRKYIRMSLGGVKDEAEIRGHRKTYIGAMPGRIINAMKQAGTINPLMLLDEIDKLGVSHNGDPAAALLEVLDGEQNSTFRDHFIELPYDLSKVLFMCTANSLDTIPKPLLDRMEVISLGSYTSQEKLHIAKEHFIEKQCKRNGLSAGQIKFKDDALEQIIDGYTREAGVRQLERVIGEICRKTVKKILSGEVKSVTVSGKTLESILGKRKYGKDTIYVKPQVGIVRGLAWTSVGGTTLSIEVNAMEGDGKFKLTGNVGKVMMESAEAAISYIRSQAKIFGLEPDFYKRNDIHIHIPEGATPKDGPSAGITMATAILSALIKEEVHHDVAMTGEVTIRGRVLPIGGLQEKVLAAKKVGIKTVILPWENDKDLTEINDEIKDGIEFVLAKTMEDVLKVALVKGVKIWK</sequence>
<dbReference type="InterPro" id="IPR027417">
    <property type="entry name" value="P-loop_NTPase"/>
</dbReference>
<evidence type="ECO:0000256" key="2">
    <source>
        <dbReference type="ARBA" id="ARBA00022490"/>
    </source>
</evidence>
<dbReference type="EMBL" id="CP014223">
    <property type="protein sequence ID" value="AMJ42144.1"/>
    <property type="molecule type" value="Genomic_DNA"/>
</dbReference>
<dbReference type="InterPro" id="IPR014721">
    <property type="entry name" value="Ribsml_uS5_D2-typ_fold_subgr"/>
</dbReference>
<feature type="domain" description="Lon N-terminal" evidence="21">
    <location>
        <begin position="9"/>
        <end position="205"/>
    </location>
</feature>
<dbReference type="InterPro" id="IPR027543">
    <property type="entry name" value="Lon_bac"/>
</dbReference>
<dbReference type="SUPFAM" id="SSF88697">
    <property type="entry name" value="PUA domain-like"/>
    <property type="match status" value="1"/>
</dbReference>
<dbReference type="InterPro" id="IPR008268">
    <property type="entry name" value="Peptidase_S16_AS"/>
</dbReference>
<dbReference type="Pfam" id="PF00004">
    <property type="entry name" value="AAA"/>
    <property type="match status" value="1"/>
</dbReference>
<dbReference type="Gene3D" id="1.20.58.1480">
    <property type="match status" value="1"/>
</dbReference>
<evidence type="ECO:0000256" key="1">
    <source>
        <dbReference type="ARBA" id="ARBA00004496"/>
    </source>
</evidence>
<dbReference type="SUPFAM" id="SSF52540">
    <property type="entry name" value="P-loop containing nucleoside triphosphate hydrolases"/>
    <property type="match status" value="1"/>
</dbReference>
<evidence type="ECO:0000256" key="7">
    <source>
        <dbReference type="ARBA" id="ARBA00022840"/>
    </source>
</evidence>
<evidence type="ECO:0000256" key="8">
    <source>
        <dbReference type="ARBA" id="ARBA00023016"/>
    </source>
</evidence>
<dbReference type="PROSITE" id="PS51787">
    <property type="entry name" value="LON_N"/>
    <property type="match status" value="1"/>
</dbReference>
<dbReference type="PANTHER" id="PTHR10046">
    <property type="entry name" value="ATP DEPENDENT LON PROTEASE FAMILY MEMBER"/>
    <property type="match status" value="1"/>
</dbReference>
<evidence type="ECO:0000256" key="16">
    <source>
        <dbReference type="PIRSR" id="PIRSR001174-1"/>
    </source>
</evidence>
<dbReference type="Pfam" id="PF02190">
    <property type="entry name" value="LON_substr_bdg"/>
    <property type="match status" value="1"/>
</dbReference>
<dbReference type="GO" id="GO:0005737">
    <property type="term" value="C:cytoplasm"/>
    <property type="evidence" value="ECO:0007669"/>
    <property type="project" value="UniProtKB-SubCell"/>
</dbReference>
<dbReference type="Gene3D" id="2.30.130.40">
    <property type="entry name" value="LON domain-like"/>
    <property type="match status" value="1"/>
</dbReference>
<dbReference type="Gene3D" id="3.30.230.10">
    <property type="match status" value="1"/>
</dbReference>
<dbReference type="InterPro" id="IPR020568">
    <property type="entry name" value="Ribosomal_Su5_D2-typ_SF"/>
</dbReference>
<dbReference type="InterPro" id="IPR027065">
    <property type="entry name" value="Lon_Prtase"/>
</dbReference>
<dbReference type="InterPro" id="IPR003593">
    <property type="entry name" value="AAA+_ATPase"/>
</dbReference>
<evidence type="ECO:0000256" key="14">
    <source>
        <dbReference type="HAMAP-Rule" id="MF_01973"/>
    </source>
</evidence>
<dbReference type="GO" id="GO:0006515">
    <property type="term" value="P:protein quality control for misfolded or incompletely synthesized proteins"/>
    <property type="evidence" value="ECO:0007669"/>
    <property type="project" value="UniProtKB-UniRule"/>
</dbReference>
<evidence type="ECO:0000256" key="4">
    <source>
        <dbReference type="ARBA" id="ARBA00022741"/>
    </source>
</evidence>
<keyword evidence="7 14" id="KW-0067">ATP-binding</keyword>
<dbReference type="InterPro" id="IPR054594">
    <property type="entry name" value="Lon_lid"/>
</dbReference>
<feature type="binding site" evidence="14 17">
    <location>
        <begin position="357"/>
        <end position="364"/>
    </location>
    <ligand>
        <name>ATP</name>
        <dbReference type="ChEBI" id="CHEBI:30616"/>
    </ligand>
</feature>
<dbReference type="InterPro" id="IPR008269">
    <property type="entry name" value="Lon_proteolytic"/>
</dbReference>
<evidence type="ECO:0000256" key="6">
    <source>
        <dbReference type="ARBA" id="ARBA00022825"/>
    </source>
</evidence>
<evidence type="ECO:0000256" key="13">
    <source>
        <dbReference type="ARBA" id="ARBA00082722"/>
    </source>
</evidence>
<feature type="active site" evidence="14 16">
    <location>
        <position position="723"/>
    </location>
</feature>
<dbReference type="PRINTS" id="PR00830">
    <property type="entry name" value="ENDOLAPTASE"/>
</dbReference>
<evidence type="ECO:0000256" key="5">
    <source>
        <dbReference type="ARBA" id="ARBA00022801"/>
    </source>
</evidence>
<comment type="subcellular location">
    <subcellularLocation>
        <location evidence="1 14 15">Cytoplasm</location>
    </subcellularLocation>
</comment>
<comment type="similarity">
    <text evidence="14 15 18 19">Belongs to the peptidase S16 family.</text>
</comment>
<dbReference type="AlphaFoldDB" id="A0A0X8VDS5"/>
<evidence type="ECO:0000313" key="25">
    <source>
        <dbReference type="Proteomes" id="UP000184204"/>
    </source>
</evidence>
<dbReference type="Gene3D" id="3.40.50.300">
    <property type="entry name" value="P-loop containing nucleotide triphosphate hydrolases"/>
    <property type="match status" value="1"/>
</dbReference>
<dbReference type="Proteomes" id="UP000068026">
    <property type="component" value="Chromosome"/>
</dbReference>
<name>A0A0X8VDS5_ANAPI</name>
<dbReference type="HAMAP" id="MF_01973">
    <property type="entry name" value="lon_bact"/>
    <property type="match status" value="1"/>
</dbReference>
<evidence type="ECO:0000256" key="15">
    <source>
        <dbReference type="PIRNR" id="PIRNR001174"/>
    </source>
</evidence>
<dbReference type="KEGG" id="cpro:CPRO_25960"/>
<keyword evidence="4 14" id="KW-0547">Nucleotide-binding</keyword>
<evidence type="ECO:0000256" key="17">
    <source>
        <dbReference type="PIRSR" id="PIRSR001174-2"/>
    </source>
</evidence>
<dbReference type="EC" id="3.4.21.53" evidence="11 14"/>
<keyword evidence="5 14" id="KW-0378">Hydrolase</keyword>
<reference evidence="24" key="2">
    <citation type="submission" date="2016-01" db="EMBL/GenBank/DDBJ databases">
        <authorList>
            <person name="Poehlein A."/>
            <person name="Schlien K."/>
            <person name="Gottschalk G."/>
            <person name="Buckel W."/>
            <person name="Daniel R."/>
        </authorList>
    </citation>
    <scope>NUCLEOTIDE SEQUENCE [LARGE SCALE GENOMIC DNA]</scope>
    <source>
        <strain evidence="24">X2</strain>
    </source>
</reference>
<evidence type="ECO:0000256" key="11">
    <source>
        <dbReference type="ARBA" id="ARBA00066743"/>
    </source>
</evidence>
<gene>
    <name evidence="14" type="primary">lon</name>
    <name evidence="22" type="synonym">lon1</name>
    <name evidence="22" type="ORF">CPRO_25960</name>
    <name evidence="23" type="ORF">SAMN02745151_00963</name>
</gene>
<dbReference type="SMART" id="SM00464">
    <property type="entry name" value="LON"/>
    <property type="match status" value="1"/>
</dbReference>
<dbReference type="GO" id="GO:0034605">
    <property type="term" value="P:cellular response to heat"/>
    <property type="evidence" value="ECO:0007669"/>
    <property type="project" value="UniProtKB-UniRule"/>
</dbReference>
<accession>A0A0X8VDS5</accession>
<evidence type="ECO:0000313" key="22">
    <source>
        <dbReference type="EMBL" id="AMJ42144.1"/>
    </source>
</evidence>
<protein>
    <recommendedName>
        <fullName evidence="12 14">Lon protease</fullName>
        <ecNumber evidence="11 14">3.4.21.53</ecNumber>
    </recommendedName>
    <alternativeName>
        <fullName evidence="13 14">ATP-dependent protease La</fullName>
    </alternativeName>
</protein>
<dbReference type="GO" id="GO:0004252">
    <property type="term" value="F:serine-type endopeptidase activity"/>
    <property type="evidence" value="ECO:0007669"/>
    <property type="project" value="UniProtKB-UniRule"/>
</dbReference>
<dbReference type="CDD" id="cd19500">
    <property type="entry name" value="RecA-like_Lon"/>
    <property type="match status" value="1"/>
</dbReference>
<dbReference type="Gene3D" id="1.20.5.5270">
    <property type="match status" value="1"/>
</dbReference>
<dbReference type="RefSeq" id="WP_066052494.1">
    <property type="nucleotide sequence ID" value="NZ_CP014223.1"/>
</dbReference>
<organism evidence="23 25">
    <name type="scientific">Anaerotignum propionicum DSM 1682</name>
    <dbReference type="NCBI Taxonomy" id="991789"/>
    <lineage>
        <taxon>Bacteria</taxon>
        <taxon>Bacillati</taxon>
        <taxon>Bacillota</taxon>
        <taxon>Clostridia</taxon>
        <taxon>Lachnospirales</taxon>
        <taxon>Anaerotignaceae</taxon>
        <taxon>Anaerotignum</taxon>
    </lineage>
</organism>
<feature type="active site" evidence="14 16">
    <location>
        <position position="680"/>
    </location>
</feature>
<reference evidence="23" key="4">
    <citation type="submission" date="2016-11" db="EMBL/GenBank/DDBJ databases">
        <authorList>
            <person name="Varghese N."/>
            <person name="Submissions S."/>
        </authorList>
    </citation>
    <scope>NUCLEOTIDE SEQUENCE</scope>
    <source>
        <strain evidence="23">DSM 1682</strain>
    </source>
</reference>
<comment type="subunit">
    <text evidence="14 15">Homohexamer. Organized in a ring with a central cavity.</text>
</comment>
<dbReference type="InterPro" id="IPR003111">
    <property type="entry name" value="Lon_prtase_N"/>
</dbReference>
<reference evidence="25" key="3">
    <citation type="submission" date="2016-11" db="EMBL/GenBank/DDBJ databases">
        <authorList>
            <person name="Jaros S."/>
            <person name="Januszkiewicz K."/>
            <person name="Wedrychowicz H."/>
        </authorList>
    </citation>
    <scope>NUCLEOTIDE SEQUENCE [LARGE SCALE GENOMIC DNA]</scope>
    <source>
        <strain evidence="25">DSM 1682</strain>
    </source>
</reference>
<dbReference type="Pfam" id="PF22667">
    <property type="entry name" value="Lon_lid"/>
    <property type="match status" value="1"/>
</dbReference>
<dbReference type="Gene3D" id="1.10.8.60">
    <property type="match status" value="1"/>
</dbReference>
<dbReference type="GO" id="GO:0016887">
    <property type="term" value="F:ATP hydrolysis activity"/>
    <property type="evidence" value="ECO:0007669"/>
    <property type="project" value="UniProtKB-UniRule"/>
</dbReference>
<evidence type="ECO:0000313" key="23">
    <source>
        <dbReference type="EMBL" id="SHE52426.1"/>
    </source>
</evidence>
<dbReference type="EMBL" id="FQUA01000003">
    <property type="protein sequence ID" value="SHE52426.1"/>
    <property type="molecule type" value="Genomic_DNA"/>
</dbReference>
<dbReference type="OrthoDB" id="9803599at2"/>
<dbReference type="PIRSF" id="PIRSF001174">
    <property type="entry name" value="Lon_proteas"/>
    <property type="match status" value="1"/>
</dbReference>
<proteinExistence type="evidence at transcript level"/>
<evidence type="ECO:0000256" key="19">
    <source>
        <dbReference type="RuleBase" id="RU000591"/>
    </source>
</evidence>
<evidence type="ECO:0000259" key="21">
    <source>
        <dbReference type="PROSITE" id="PS51787"/>
    </source>
</evidence>
<dbReference type="Proteomes" id="UP000184204">
    <property type="component" value="Unassembled WGS sequence"/>
</dbReference>
<dbReference type="Pfam" id="PF05362">
    <property type="entry name" value="Lon_C"/>
    <property type="match status" value="1"/>
</dbReference>
<evidence type="ECO:0000256" key="10">
    <source>
        <dbReference type="ARBA" id="ARBA00053875"/>
    </source>
</evidence>